<feature type="compositionally biased region" description="Low complexity" evidence="6">
    <location>
        <begin position="415"/>
        <end position="426"/>
    </location>
</feature>
<feature type="compositionally biased region" description="Basic and acidic residues" evidence="6">
    <location>
        <begin position="747"/>
        <end position="756"/>
    </location>
</feature>
<evidence type="ECO:0000256" key="7">
    <source>
        <dbReference type="SAM" id="Phobius"/>
    </source>
</evidence>
<dbReference type="PROSITE" id="PS00107">
    <property type="entry name" value="PROTEIN_KINASE_ATP"/>
    <property type="match status" value="1"/>
</dbReference>
<keyword evidence="9" id="KW-0723">Serine/threonine-protein kinase</keyword>
<dbReference type="CDD" id="cd14014">
    <property type="entry name" value="STKc_PknB_like"/>
    <property type="match status" value="1"/>
</dbReference>
<evidence type="ECO:0000256" key="1">
    <source>
        <dbReference type="ARBA" id="ARBA00022679"/>
    </source>
</evidence>
<feature type="compositionally biased region" description="Low complexity" evidence="6">
    <location>
        <begin position="443"/>
        <end position="467"/>
    </location>
</feature>
<evidence type="ECO:0000313" key="9">
    <source>
        <dbReference type="EMBL" id="QDG54234.1"/>
    </source>
</evidence>
<evidence type="ECO:0000256" key="3">
    <source>
        <dbReference type="ARBA" id="ARBA00022777"/>
    </source>
</evidence>
<proteinExistence type="predicted"/>
<feature type="region of interest" description="Disordered" evidence="6">
    <location>
        <begin position="1"/>
        <end position="24"/>
    </location>
</feature>
<dbReference type="Gene3D" id="1.10.510.10">
    <property type="entry name" value="Transferase(Phosphotransferase) domain 1"/>
    <property type="match status" value="1"/>
</dbReference>
<keyword evidence="4 5" id="KW-0067">ATP-binding</keyword>
<dbReference type="InterPro" id="IPR000719">
    <property type="entry name" value="Prot_kinase_dom"/>
</dbReference>
<feature type="compositionally biased region" description="Acidic residues" evidence="6">
    <location>
        <begin position="485"/>
        <end position="494"/>
    </location>
</feature>
<feature type="transmembrane region" description="Helical" evidence="7">
    <location>
        <begin position="569"/>
        <end position="587"/>
    </location>
</feature>
<keyword evidence="7" id="KW-0472">Membrane</keyword>
<keyword evidence="7" id="KW-0812">Transmembrane</keyword>
<organism evidence="9 10">
    <name type="scientific">Persicimonas caeni</name>
    <dbReference type="NCBI Taxonomy" id="2292766"/>
    <lineage>
        <taxon>Bacteria</taxon>
        <taxon>Deltaproteobacteria</taxon>
        <taxon>Bradymonadales</taxon>
        <taxon>Bradymonadaceae</taxon>
        <taxon>Persicimonas</taxon>
    </lineage>
</organism>
<dbReference type="GO" id="GO:0005524">
    <property type="term" value="F:ATP binding"/>
    <property type="evidence" value="ECO:0007669"/>
    <property type="project" value="UniProtKB-UniRule"/>
</dbReference>
<dbReference type="Pfam" id="PF00069">
    <property type="entry name" value="Pkinase"/>
    <property type="match status" value="1"/>
</dbReference>
<evidence type="ECO:0000256" key="5">
    <source>
        <dbReference type="PROSITE-ProRule" id="PRU10141"/>
    </source>
</evidence>
<feature type="transmembrane region" description="Helical" evidence="7">
    <location>
        <begin position="607"/>
        <end position="634"/>
    </location>
</feature>
<dbReference type="GO" id="GO:0004674">
    <property type="term" value="F:protein serine/threonine kinase activity"/>
    <property type="evidence" value="ECO:0007669"/>
    <property type="project" value="UniProtKB-KW"/>
</dbReference>
<keyword evidence="3 9" id="KW-0418">Kinase</keyword>
<keyword evidence="1" id="KW-0808">Transferase</keyword>
<feature type="domain" description="Protein kinase" evidence="8">
    <location>
        <begin position="84"/>
        <end position="357"/>
    </location>
</feature>
<dbReference type="OrthoDB" id="9779954at2"/>
<feature type="binding site" evidence="5">
    <location>
        <position position="113"/>
    </location>
    <ligand>
        <name>ATP</name>
        <dbReference type="ChEBI" id="CHEBI:30616"/>
    </ligand>
</feature>
<dbReference type="InterPro" id="IPR011009">
    <property type="entry name" value="Kinase-like_dom_sf"/>
</dbReference>
<feature type="region of interest" description="Disordered" evidence="6">
    <location>
        <begin position="381"/>
        <end position="524"/>
    </location>
</feature>
<evidence type="ECO:0000256" key="4">
    <source>
        <dbReference type="ARBA" id="ARBA00022840"/>
    </source>
</evidence>
<dbReference type="InterPro" id="IPR017441">
    <property type="entry name" value="Protein_kinase_ATP_BS"/>
</dbReference>
<accession>A0A5B8YBY1</accession>
<dbReference type="SMART" id="SM00220">
    <property type="entry name" value="S_TKc"/>
    <property type="match status" value="1"/>
</dbReference>
<protein>
    <submittedName>
        <fullName evidence="9">Serine/threonine protein kinase</fullName>
    </submittedName>
</protein>
<evidence type="ECO:0000256" key="2">
    <source>
        <dbReference type="ARBA" id="ARBA00022741"/>
    </source>
</evidence>
<dbReference type="Gene3D" id="3.30.200.20">
    <property type="entry name" value="Phosphorylase Kinase, domain 1"/>
    <property type="match status" value="1"/>
</dbReference>
<dbReference type="PROSITE" id="PS50011">
    <property type="entry name" value="PROTEIN_KINASE_DOM"/>
    <property type="match status" value="1"/>
</dbReference>
<feature type="compositionally biased region" description="Low complexity" evidence="6">
    <location>
        <begin position="732"/>
        <end position="742"/>
    </location>
</feature>
<gene>
    <name evidence="9" type="ORF">FIV42_26865</name>
</gene>
<accession>A0A4Y6Q0X5</accession>
<dbReference type="InterPro" id="IPR008271">
    <property type="entry name" value="Ser/Thr_kinase_AS"/>
</dbReference>
<dbReference type="AlphaFoldDB" id="A0A4Y6Q0X5"/>
<evidence type="ECO:0000256" key="6">
    <source>
        <dbReference type="SAM" id="MobiDB-lite"/>
    </source>
</evidence>
<keyword evidence="7" id="KW-1133">Transmembrane helix</keyword>
<evidence type="ECO:0000259" key="8">
    <source>
        <dbReference type="PROSITE" id="PS50011"/>
    </source>
</evidence>
<evidence type="ECO:0000313" key="10">
    <source>
        <dbReference type="Proteomes" id="UP000315995"/>
    </source>
</evidence>
<keyword evidence="10" id="KW-1185">Reference proteome</keyword>
<dbReference type="EMBL" id="CP041186">
    <property type="protein sequence ID" value="QDG54234.1"/>
    <property type="molecule type" value="Genomic_DNA"/>
</dbReference>
<sequence>MSPSAQSPRDYSNSQASTPTPQLISQNCTDSLTLGSIHSKRAAGLPLSVPSLRARQADEGSFDVAGRQRQTNFLDKGAIFEGKYRIVRELGRGGFGMVYLAYQEQMDRHVAIKVLKSGIGELHRSAKERFLREVKIISKLRHPNTVTIHDFGETANGLLYMVLEFIEGETVKQILKREGAQPAQRALALTGQIARSLAEAHRHGVIHRDLKPANIMIMDLETEKDFVKVLDFGIARLLRTDERDLTSVGLPEGERELIGTPRYMSPEQVRGESLGPASDVYSVGLILYEMLVGQPAVQGDTTMALISQQISPEPLRLDGLRALPPQVSQIIRRSTSKNLSRRFPDAETFGDAVDQALASVGGPPVGTASARQSGRFNVVDRSGQFNNQSTPQPAYQTGRFGAQPGPNGGGEKQHGGMQPSGMQQMGAPFGAGISENAETNPTQAALPQHQQQQQRFGQPSQQAQQQPSDHGRAGPFTGNAIHEYIEDDELDEDLPPPPSDTNQFAVPNPSARSAEKPTPNRADAKDEETTIFVLEFLRLAIFGLVAAVGLYLAFLVVSTIFGHFLSGQLKLIASLILAAAIPVLTALGENSKRERFEVVENPYDRIVRVFVGTAIFSFGTAVICALAMSGAVVYELRKFPNWFMTDSQRHSAFGEFNAKVSLGLAQVVEEATSAIGIYEGKTHADTTASPKRMKPTIAEPPAPTRPSTQAKQRKQQQKALEAEPAQDKRTGTRPTTSPSSDSKAPGKSKDDEYIEW</sequence>
<dbReference type="PANTHER" id="PTHR43289">
    <property type="entry name" value="MITOGEN-ACTIVATED PROTEIN KINASE KINASE KINASE 20-RELATED"/>
    <property type="match status" value="1"/>
</dbReference>
<feature type="region of interest" description="Disordered" evidence="6">
    <location>
        <begin position="682"/>
        <end position="756"/>
    </location>
</feature>
<name>A0A4Y6Q0X5_PERCE</name>
<feature type="compositionally biased region" description="Polar residues" evidence="6">
    <location>
        <begin position="383"/>
        <end position="395"/>
    </location>
</feature>
<dbReference type="PROSITE" id="PS00108">
    <property type="entry name" value="PROTEIN_KINASE_ST"/>
    <property type="match status" value="1"/>
</dbReference>
<feature type="transmembrane region" description="Helical" evidence="7">
    <location>
        <begin position="536"/>
        <end position="557"/>
    </location>
</feature>
<dbReference type="SUPFAM" id="SSF56112">
    <property type="entry name" value="Protein kinase-like (PK-like)"/>
    <property type="match status" value="1"/>
</dbReference>
<dbReference type="PANTHER" id="PTHR43289:SF6">
    <property type="entry name" value="SERINE_THREONINE-PROTEIN KINASE NEKL-3"/>
    <property type="match status" value="1"/>
</dbReference>
<reference evidence="9 10" key="1">
    <citation type="submission" date="2019-06" db="EMBL/GenBank/DDBJ databases">
        <title>Persicimonas caeni gen. nov., sp. nov., a predatory bacterium isolated from solar saltern.</title>
        <authorList>
            <person name="Wang S."/>
        </authorList>
    </citation>
    <scope>NUCLEOTIDE SEQUENCE [LARGE SCALE GENOMIC DNA]</scope>
    <source>
        <strain evidence="9 10">YN101</strain>
    </source>
</reference>
<keyword evidence="2 5" id="KW-0547">Nucleotide-binding</keyword>
<dbReference type="Proteomes" id="UP000315995">
    <property type="component" value="Chromosome"/>
</dbReference>